<reference evidence="2" key="1">
    <citation type="submission" date="2022-08" db="EMBL/GenBank/DDBJ databases">
        <authorList>
            <person name="Deng Y."/>
            <person name="Han X.-F."/>
            <person name="Zhang Y.-Q."/>
        </authorList>
    </citation>
    <scope>NUCLEOTIDE SEQUENCE</scope>
    <source>
        <strain evidence="2">CPCC 203386</strain>
    </source>
</reference>
<evidence type="ECO:0000313" key="2">
    <source>
        <dbReference type="EMBL" id="MCS5736767.1"/>
    </source>
</evidence>
<gene>
    <name evidence="2" type="ORF">N1032_23835</name>
</gene>
<organism evidence="2 3">
    <name type="scientific">Herbiconiux daphne</name>
    <dbReference type="NCBI Taxonomy" id="2970914"/>
    <lineage>
        <taxon>Bacteria</taxon>
        <taxon>Bacillati</taxon>
        <taxon>Actinomycetota</taxon>
        <taxon>Actinomycetes</taxon>
        <taxon>Micrococcales</taxon>
        <taxon>Microbacteriaceae</taxon>
        <taxon>Herbiconiux</taxon>
    </lineage>
</organism>
<evidence type="ECO:0000256" key="1">
    <source>
        <dbReference type="SAM" id="SignalP"/>
    </source>
</evidence>
<feature type="chain" id="PRO_5045839248" description="Lipoprotein" evidence="1">
    <location>
        <begin position="19"/>
        <end position="113"/>
    </location>
</feature>
<name>A0ABT2HA74_9MICO</name>
<dbReference type="Proteomes" id="UP001165586">
    <property type="component" value="Unassembled WGS sequence"/>
</dbReference>
<dbReference type="PROSITE" id="PS51257">
    <property type="entry name" value="PROKAR_LIPOPROTEIN"/>
    <property type="match status" value="1"/>
</dbReference>
<proteinExistence type="predicted"/>
<evidence type="ECO:0000313" key="3">
    <source>
        <dbReference type="Proteomes" id="UP001165586"/>
    </source>
</evidence>
<comment type="caution">
    <text evidence="2">The sequence shown here is derived from an EMBL/GenBank/DDBJ whole genome shotgun (WGS) entry which is preliminary data.</text>
</comment>
<dbReference type="EMBL" id="JANLCJ010000168">
    <property type="protein sequence ID" value="MCS5736767.1"/>
    <property type="molecule type" value="Genomic_DNA"/>
</dbReference>
<keyword evidence="3" id="KW-1185">Reference proteome</keyword>
<dbReference type="RefSeq" id="WP_259542890.1">
    <property type="nucleotide sequence ID" value="NZ_JANLCJ010000168.1"/>
</dbReference>
<evidence type="ECO:0008006" key="4">
    <source>
        <dbReference type="Google" id="ProtNLM"/>
    </source>
</evidence>
<protein>
    <recommendedName>
        <fullName evidence="4">Lipoprotein</fullName>
    </recommendedName>
</protein>
<keyword evidence="1" id="KW-0732">Signal</keyword>
<feature type="signal peptide" evidence="1">
    <location>
        <begin position="1"/>
        <end position="18"/>
    </location>
</feature>
<sequence>MKKIIALSIIIASLVGCARTQPNPNITTAHAGDDTASCLVLQSELTTAKNQLAEAQHDGNVQVGANIANTIIGVFDLVNLFFIDTGNGHSVDEQNAQARVQHIQVLLAEKNCR</sequence>
<accession>A0ABT2HA74</accession>